<evidence type="ECO:0000256" key="3">
    <source>
        <dbReference type="ARBA" id="ARBA00023004"/>
    </source>
</evidence>
<dbReference type="GO" id="GO:0051213">
    <property type="term" value="F:dioxygenase activity"/>
    <property type="evidence" value="ECO:0007669"/>
    <property type="project" value="UniProtKB-KW"/>
</dbReference>
<dbReference type="InterPro" id="IPR003819">
    <property type="entry name" value="TauD/TfdA-like"/>
</dbReference>
<keyword evidence="2 6" id="KW-0560">Oxidoreductase</keyword>
<evidence type="ECO:0000256" key="1">
    <source>
        <dbReference type="ARBA" id="ARBA00001954"/>
    </source>
</evidence>
<gene>
    <name evidence="6" type="ORF">RM550_01810</name>
</gene>
<keyword evidence="7" id="KW-1185">Reference proteome</keyword>
<accession>A0ABU2T0V1</accession>
<dbReference type="Proteomes" id="UP001180551">
    <property type="component" value="Unassembled WGS sequence"/>
</dbReference>
<dbReference type="PANTHER" id="PTHR10696:SF56">
    <property type="entry name" value="TAUD_TFDA-LIKE DOMAIN-CONTAINING PROTEIN"/>
    <property type="match status" value="1"/>
</dbReference>
<dbReference type="InterPro" id="IPR050411">
    <property type="entry name" value="AlphaKG_dependent_hydroxylases"/>
</dbReference>
<protein>
    <submittedName>
        <fullName evidence="6">TauD/TfdA family dioxygenase</fullName>
        <ecNumber evidence="6">1.14.11.-</ecNumber>
    </submittedName>
</protein>
<keyword evidence="4" id="KW-0045">Antibiotic biosynthesis</keyword>
<organism evidence="6 7">
    <name type="scientific">Streptomyces mooreae</name>
    <dbReference type="NCBI Taxonomy" id="3075523"/>
    <lineage>
        <taxon>Bacteria</taxon>
        <taxon>Bacillati</taxon>
        <taxon>Actinomycetota</taxon>
        <taxon>Actinomycetes</taxon>
        <taxon>Kitasatosporales</taxon>
        <taxon>Streptomycetaceae</taxon>
        <taxon>Streptomyces</taxon>
    </lineage>
</organism>
<keyword evidence="6" id="KW-0223">Dioxygenase</keyword>
<proteinExistence type="predicted"/>
<comment type="caution">
    <text evidence="6">The sequence shown here is derived from an EMBL/GenBank/DDBJ whole genome shotgun (WGS) entry which is preliminary data.</text>
</comment>
<comment type="cofactor">
    <cofactor evidence="1">
        <name>Fe(2+)</name>
        <dbReference type="ChEBI" id="CHEBI:29033"/>
    </cofactor>
</comment>
<dbReference type="SUPFAM" id="SSF51197">
    <property type="entry name" value="Clavaminate synthase-like"/>
    <property type="match status" value="1"/>
</dbReference>
<keyword evidence="3" id="KW-0408">Iron</keyword>
<dbReference type="Pfam" id="PF02668">
    <property type="entry name" value="TauD"/>
    <property type="match status" value="1"/>
</dbReference>
<name>A0ABU2T0V1_9ACTN</name>
<dbReference type="EMBL" id="JAVRFE010000001">
    <property type="protein sequence ID" value="MDT0454471.1"/>
    <property type="molecule type" value="Genomic_DNA"/>
</dbReference>
<dbReference type="InterPro" id="IPR042098">
    <property type="entry name" value="TauD-like_sf"/>
</dbReference>
<dbReference type="PANTHER" id="PTHR10696">
    <property type="entry name" value="GAMMA-BUTYROBETAINE HYDROXYLASE-RELATED"/>
    <property type="match status" value="1"/>
</dbReference>
<evidence type="ECO:0000256" key="4">
    <source>
        <dbReference type="ARBA" id="ARBA00023194"/>
    </source>
</evidence>
<evidence type="ECO:0000256" key="2">
    <source>
        <dbReference type="ARBA" id="ARBA00023002"/>
    </source>
</evidence>
<evidence type="ECO:0000313" key="6">
    <source>
        <dbReference type="EMBL" id="MDT0454471.1"/>
    </source>
</evidence>
<dbReference type="RefSeq" id="WP_311621888.1">
    <property type="nucleotide sequence ID" value="NZ_JAVRFE010000001.1"/>
</dbReference>
<dbReference type="EC" id="1.14.11.-" evidence="6"/>
<feature type="domain" description="TauD/TfdA-like" evidence="5">
    <location>
        <begin position="16"/>
        <end position="308"/>
    </location>
</feature>
<sequence length="325" mass="35948">MSVSEQWDGTALPSLVRANMPGADLAMWISGNKGTVDDLAHRAGAVLFRGFEVPGAEAFRAAMNVLSPSVLDYGERSSPRTEVSAGVYTSTEHPADQHILLHNEQSYTTNWPVRIVFCCERAATSGGRTPLADSRKVLAGLSAATVEKFERLGVAYVRNYLPGISLSWQEAFQTDRREDVAAYCARAGISTEWVNKDHLRTRQVRPAVRTHPVTGERTWFNHAVFFHVTSLPAEVTRGLLDSLPEHDLPYNTYYGDGTPLEDHTLAEIRAVLDTETRSFTWQPGDVLLVENMLSAHAREPFEGPRRILTAMADPISDFKTYGSTA</sequence>
<evidence type="ECO:0000259" key="5">
    <source>
        <dbReference type="Pfam" id="PF02668"/>
    </source>
</evidence>
<evidence type="ECO:0000313" key="7">
    <source>
        <dbReference type="Proteomes" id="UP001180551"/>
    </source>
</evidence>
<reference evidence="6" key="1">
    <citation type="submission" date="2024-05" db="EMBL/GenBank/DDBJ databases">
        <title>30 novel species of actinomycetes from the DSMZ collection.</title>
        <authorList>
            <person name="Nouioui I."/>
        </authorList>
    </citation>
    <scope>NUCLEOTIDE SEQUENCE</scope>
    <source>
        <strain evidence="6">DSM 41527</strain>
    </source>
</reference>
<dbReference type="Gene3D" id="3.60.130.10">
    <property type="entry name" value="Clavaminate synthase-like"/>
    <property type="match status" value="1"/>
</dbReference>